<keyword evidence="9" id="KW-1185">Reference proteome</keyword>
<comment type="catalytic activity">
    <reaction evidence="4">
        <text>an N-acyl-L-alpha-aminoacyl-tRNA + H2O = an N-acyl-L-amino acid + a tRNA + H(+)</text>
        <dbReference type="Rhea" id="RHEA:54448"/>
        <dbReference type="Rhea" id="RHEA-COMP:10123"/>
        <dbReference type="Rhea" id="RHEA-COMP:13883"/>
        <dbReference type="ChEBI" id="CHEBI:15377"/>
        <dbReference type="ChEBI" id="CHEBI:15378"/>
        <dbReference type="ChEBI" id="CHEBI:59874"/>
        <dbReference type="ChEBI" id="CHEBI:78442"/>
        <dbReference type="ChEBI" id="CHEBI:138191"/>
        <dbReference type="EC" id="3.1.1.29"/>
    </reaction>
</comment>
<comment type="similarity">
    <text evidence="3">Belongs to the PTH2 family.</text>
</comment>
<feature type="domain" description="UBA" evidence="6">
    <location>
        <begin position="10"/>
        <end position="51"/>
    </location>
</feature>
<evidence type="ECO:0000256" key="4">
    <source>
        <dbReference type="ARBA" id="ARBA00048707"/>
    </source>
</evidence>
<gene>
    <name evidence="8" type="ORF">PPYR_06053</name>
</gene>
<dbReference type="PROSITE" id="PS50030">
    <property type="entry name" value="UBA"/>
    <property type="match status" value="1"/>
</dbReference>
<dbReference type="OrthoDB" id="1733656at2759"/>
<evidence type="ECO:0000256" key="2">
    <source>
        <dbReference type="ARBA" id="ARBA00022801"/>
    </source>
</evidence>
<reference evidence="8" key="3">
    <citation type="submission" date="2019-08" db="EMBL/GenBank/DDBJ databases">
        <authorList>
            <consortium name="Photinus pyralis genome working group"/>
            <person name="Fallon T.R."/>
            <person name="Sander Lower S.E."/>
            <person name="Weng J.-K."/>
        </authorList>
    </citation>
    <scope>NUCLEOTIDE SEQUENCE</scope>
    <source>
        <strain evidence="8">1611_PpyrPB1</strain>
        <tissue evidence="8">Whole body</tissue>
    </source>
</reference>
<evidence type="ECO:0000313" key="9">
    <source>
        <dbReference type="Proteomes" id="UP000327044"/>
    </source>
</evidence>
<dbReference type="SUPFAM" id="SSF102462">
    <property type="entry name" value="Peptidyl-tRNA hydrolase II"/>
    <property type="match status" value="1"/>
</dbReference>
<evidence type="ECO:0000256" key="3">
    <source>
        <dbReference type="ARBA" id="ARBA00038050"/>
    </source>
</evidence>
<accession>A0A1Y1NH61</accession>
<dbReference type="Proteomes" id="UP000327044">
    <property type="component" value="Unassembled WGS sequence"/>
</dbReference>
<dbReference type="Gene3D" id="3.40.1490.10">
    <property type="entry name" value="Bit1"/>
    <property type="match status" value="1"/>
</dbReference>
<dbReference type="Pfam" id="PF22562">
    <property type="entry name" value="UBA_7"/>
    <property type="match status" value="1"/>
</dbReference>
<dbReference type="CDD" id="cd02430">
    <property type="entry name" value="PTH2"/>
    <property type="match status" value="1"/>
</dbReference>
<dbReference type="PANTHER" id="PTHR12649">
    <property type="entry name" value="PEPTIDYL-TRNA HYDROLASE 2"/>
    <property type="match status" value="1"/>
</dbReference>
<keyword evidence="2" id="KW-0378">Hydrolase</keyword>
<feature type="region of interest" description="Disordered" evidence="5">
    <location>
        <begin position="73"/>
        <end position="97"/>
    </location>
</feature>
<evidence type="ECO:0000313" key="7">
    <source>
        <dbReference type="EMBL" id="JAV97254.1"/>
    </source>
</evidence>
<dbReference type="InterPro" id="IPR002833">
    <property type="entry name" value="PTH2"/>
</dbReference>
<evidence type="ECO:0000256" key="5">
    <source>
        <dbReference type="SAM" id="MobiDB-lite"/>
    </source>
</evidence>
<proteinExistence type="inferred from homology"/>
<reference evidence="7" key="1">
    <citation type="journal article" date="2016" name="Sci. Rep.">
        <title>Molecular characterization of firefly nuptial gifts: a multi-omics approach sheds light on postcopulatory sexual selection.</title>
        <authorList>
            <person name="Al-Wathiqui N."/>
            <person name="Fallon T.R."/>
            <person name="South A."/>
            <person name="Weng J.K."/>
            <person name="Lewis S.M."/>
        </authorList>
    </citation>
    <scope>NUCLEOTIDE SEQUENCE</scope>
</reference>
<evidence type="ECO:0000259" key="6">
    <source>
        <dbReference type="PROSITE" id="PS50030"/>
    </source>
</evidence>
<name>A0A1Y1NH61_PHOPY</name>
<dbReference type="NCBIfam" id="TIGR00283">
    <property type="entry name" value="arch_pth2"/>
    <property type="match status" value="1"/>
</dbReference>
<dbReference type="InterPro" id="IPR009060">
    <property type="entry name" value="UBA-like_sf"/>
</dbReference>
<dbReference type="FunFam" id="3.40.1490.10:FF:000002">
    <property type="entry name" value="Peptidyl-tRNA hydrolase 2, mitochondrial"/>
    <property type="match status" value="1"/>
</dbReference>
<dbReference type="Pfam" id="PF01981">
    <property type="entry name" value="PTH2"/>
    <property type="match status" value="1"/>
</dbReference>
<evidence type="ECO:0000313" key="8">
    <source>
        <dbReference type="EMBL" id="KAB0800313.1"/>
    </source>
</evidence>
<organism evidence="7">
    <name type="scientific">Photinus pyralis</name>
    <name type="common">Common eastern firefly</name>
    <name type="synonym">Lampyris pyralis</name>
    <dbReference type="NCBI Taxonomy" id="7054"/>
    <lineage>
        <taxon>Eukaryota</taxon>
        <taxon>Metazoa</taxon>
        <taxon>Ecdysozoa</taxon>
        <taxon>Arthropoda</taxon>
        <taxon>Hexapoda</taxon>
        <taxon>Insecta</taxon>
        <taxon>Pterygota</taxon>
        <taxon>Neoptera</taxon>
        <taxon>Endopterygota</taxon>
        <taxon>Coleoptera</taxon>
        <taxon>Polyphaga</taxon>
        <taxon>Elateriformia</taxon>
        <taxon>Elateroidea</taxon>
        <taxon>Lampyridae</taxon>
        <taxon>Lampyrinae</taxon>
        <taxon>Photinus</taxon>
    </lineage>
</organism>
<dbReference type="GO" id="GO:0005829">
    <property type="term" value="C:cytosol"/>
    <property type="evidence" value="ECO:0007669"/>
    <property type="project" value="TreeGrafter"/>
</dbReference>
<dbReference type="EC" id="3.1.1.29" evidence="1"/>
<reference evidence="8 9" key="2">
    <citation type="journal article" date="2018" name="Elife">
        <title>Firefly genomes illuminate parallel origins of bioluminescence in beetles.</title>
        <authorList>
            <person name="Fallon T.R."/>
            <person name="Lower S.E."/>
            <person name="Chang C.H."/>
            <person name="Bessho-Uehara M."/>
            <person name="Martin G.J."/>
            <person name="Bewick A.J."/>
            <person name="Behringer M."/>
            <person name="Debat H.J."/>
            <person name="Wong I."/>
            <person name="Day J.C."/>
            <person name="Suvorov A."/>
            <person name="Silva C.J."/>
            <person name="Stanger-Hall K.F."/>
            <person name="Hall D.W."/>
            <person name="Schmitz R.J."/>
            <person name="Nelson D.R."/>
            <person name="Lewis S.M."/>
            <person name="Shigenobu S."/>
            <person name="Bybee S.M."/>
            <person name="Larracuente A.M."/>
            <person name="Oba Y."/>
            <person name="Weng J.K."/>
        </authorList>
    </citation>
    <scope>NUCLEOTIDE SEQUENCE [LARGE SCALE GENOMIC DNA]</scope>
    <source>
        <strain evidence="8">1611_PpyrPB1</strain>
        <tissue evidence="8">Whole body</tissue>
    </source>
</reference>
<dbReference type="EMBL" id="VVIM01000004">
    <property type="protein sequence ID" value="KAB0800313.1"/>
    <property type="molecule type" value="Genomic_DNA"/>
</dbReference>
<dbReference type="Gene3D" id="1.10.8.10">
    <property type="entry name" value="DNA helicase RuvA subunit, C-terminal domain"/>
    <property type="match status" value="1"/>
</dbReference>
<dbReference type="CDD" id="cd14296">
    <property type="entry name" value="UBA1_scUBP14_like"/>
    <property type="match status" value="1"/>
</dbReference>
<dbReference type="AlphaFoldDB" id="A0A1Y1NH61"/>
<dbReference type="InterPro" id="IPR023476">
    <property type="entry name" value="Pep_tRNA_hydro_II_dom_sf"/>
</dbReference>
<dbReference type="InParanoid" id="A0A1Y1NH61"/>
<dbReference type="SUPFAM" id="SSF46934">
    <property type="entry name" value="UBA-like"/>
    <property type="match status" value="1"/>
</dbReference>
<dbReference type="EMBL" id="GEZM01002445">
    <property type="protein sequence ID" value="JAV97254.1"/>
    <property type="molecule type" value="Transcribed_RNA"/>
</dbReference>
<protein>
    <recommendedName>
        <fullName evidence="1">peptidyl-tRNA hydrolase</fullName>
        <ecNumber evidence="1">3.1.1.29</ecNumber>
    </recommendedName>
</protein>
<dbReference type="PANTHER" id="PTHR12649:SF29">
    <property type="entry name" value="AMINOACYL-TRNA HYDROLASE"/>
    <property type="match status" value="1"/>
</dbReference>
<sequence length="223" mass="24539">MDKTVENEWKPNEDLLRMLMEMGIAKIAAEHALFYTGNNSAEAAASYVFDNFENDEASTPPLTSLLKTQLYEIDGTDGSPRRNPSGEVVDSGDEEDAAEGLLDPETSYKMVFVVNSSLNMGVGKLAAQVAHASLGLYRTLIEFHTMEQAVDKWTNEGEKKVVLKGENHIHLQELQKQAEFSNIHSYLVHDAGRTQIPPNSVTVLGLFGEEKIVNSVTGNLSLL</sequence>
<dbReference type="InterPro" id="IPR015940">
    <property type="entry name" value="UBA"/>
</dbReference>
<dbReference type="GO" id="GO:0004045">
    <property type="term" value="F:peptidyl-tRNA hydrolase activity"/>
    <property type="evidence" value="ECO:0007669"/>
    <property type="project" value="UniProtKB-EC"/>
</dbReference>
<evidence type="ECO:0000256" key="1">
    <source>
        <dbReference type="ARBA" id="ARBA00013260"/>
    </source>
</evidence>